<evidence type="ECO:0000313" key="2">
    <source>
        <dbReference type="Proteomes" id="UP000265520"/>
    </source>
</evidence>
<accession>A0A392SC50</accession>
<name>A0A392SC50_9FABA</name>
<sequence length="74" mass="8247">FYPWRGAPSRVAQRAMLFCFSSFLLEAARRAWVGGATRSLELFRMVFLLLVARRAVVIGAQSYSILGILAYGSC</sequence>
<proteinExistence type="predicted"/>
<dbReference type="Proteomes" id="UP000265520">
    <property type="component" value="Unassembled WGS sequence"/>
</dbReference>
<dbReference type="AlphaFoldDB" id="A0A392SC50"/>
<feature type="non-terminal residue" evidence="1">
    <location>
        <position position="1"/>
    </location>
</feature>
<protein>
    <submittedName>
        <fullName evidence="1">Uncharacterized protein</fullName>
    </submittedName>
</protein>
<reference evidence="1 2" key="1">
    <citation type="journal article" date="2018" name="Front. Plant Sci.">
        <title>Red Clover (Trifolium pratense) and Zigzag Clover (T. medium) - A Picture of Genomic Similarities and Differences.</title>
        <authorList>
            <person name="Dluhosova J."/>
            <person name="Istvanek J."/>
            <person name="Nedelnik J."/>
            <person name="Repkova J."/>
        </authorList>
    </citation>
    <scope>NUCLEOTIDE SEQUENCE [LARGE SCALE GENOMIC DNA]</scope>
    <source>
        <strain evidence="2">cv. 10/8</strain>
        <tissue evidence="1">Leaf</tissue>
    </source>
</reference>
<comment type="caution">
    <text evidence="1">The sequence shown here is derived from an EMBL/GenBank/DDBJ whole genome shotgun (WGS) entry which is preliminary data.</text>
</comment>
<organism evidence="1 2">
    <name type="scientific">Trifolium medium</name>
    <dbReference type="NCBI Taxonomy" id="97028"/>
    <lineage>
        <taxon>Eukaryota</taxon>
        <taxon>Viridiplantae</taxon>
        <taxon>Streptophyta</taxon>
        <taxon>Embryophyta</taxon>
        <taxon>Tracheophyta</taxon>
        <taxon>Spermatophyta</taxon>
        <taxon>Magnoliopsida</taxon>
        <taxon>eudicotyledons</taxon>
        <taxon>Gunneridae</taxon>
        <taxon>Pentapetalae</taxon>
        <taxon>rosids</taxon>
        <taxon>fabids</taxon>
        <taxon>Fabales</taxon>
        <taxon>Fabaceae</taxon>
        <taxon>Papilionoideae</taxon>
        <taxon>50 kb inversion clade</taxon>
        <taxon>NPAAA clade</taxon>
        <taxon>Hologalegina</taxon>
        <taxon>IRL clade</taxon>
        <taxon>Trifolieae</taxon>
        <taxon>Trifolium</taxon>
    </lineage>
</organism>
<evidence type="ECO:0000313" key="1">
    <source>
        <dbReference type="EMBL" id="MCI46007.1"/>
    </source>
</evidence>
<dbReference type="EMBL" id="LXQA010351630">
    <property type="protein sequence ID" value="MCI46007.1"/>
    <property type="molecule type" value="Genomic_DNA"/>
</dbReference>
<keyword evidence="2" id="KW-1185">Reference proteome</keyword>